<protein>
    <submittedName>
        <fullName evidence="3">Ig-like domain (Group 4)</fullName>
    </submittedName>
</protein>
<evidence type="ECO:0000259" key="2">
    <source>
        <dbReference type="Pfam" id="PF07532"/>
    </source>
</evidence>
<organism evidence="3 4">
    <name type="scientific">Corynebacterium spheniscorum</name>
    <dbReference type="NCBI Taxonomy" id="185761"/>
    <lineage>
        <taxon>Bacteria</taxon>
        <taxon>Bacillati</taxon>
        <taxon>Actinomycetota</taxon>
        <taxon>Actinomycetes</taxon>
        <taxon>Mycobacteriales</taxon>
        <taxon>Corynebacteriaceae</taxon>
        <taxon>Corynebacterium</taxon>
    </lineage>
</organism>
<dbReference type="AlphaFoldDB" id="A0A1I2SPW4"/>
<evidence type="ECO:0000256" key="1">
    <source>
        <dbReference type="SAM" id="MobiDB-lite"/>
    </source>
</evidence>
<gene>
    <name evidence="3" type="ORF">SAMN05660282_01168</name>
</gene>
<feature type="domain" description="Bacterial Ig-like" evidence="2">
    <location>
        <begin position="124"/>
        <end position="165"/>
    </location>
</feature>
<dbReference type="InterPro" id="IPR011081">
    <property type="entry name" value="Big_4"/>
</dbReference>
<evidence type="ECO:0000313" key="3">
    <source>
        <dbReference type="EMBL" id="SFG52997.1"/>
    </source>
</evidence>
<keyword evidence="4" id="KW-1185">Reference proteome</keyword>
<evidence type="ECO:0000313" key="4">
    <source>
        <dbReference type="Proteomes" id="UP000199065"/>
    </source>
</evidence>
<proteinExistence type="predicted"/>
<accession>A0A1I2SPW4</accession>
<name>A0A1I2SPW4_9CORY</name>
<sequence>MRVGDHSIPMESSPIETQQGDPSDPEVPLQFEAGVPIVELFIPYVYDGNFNPVPETWKVPTVLGDVEEGQITRRAPEDYPEAFTTHGPRGTTCTADTVAPKPEHNRELHMRTEVEDVIFTEPAPVHLTTTVGVAPSLPDEVLVVCDNGSSKMAPVTWDTLKPEAYEAPTSEGEPLVLKGAVNGVNNRATAYITISEKADPTPTPTPGVGSAILPGLDALALLHSAVTGSSRPRSPERRCEGRSGCEC</sequence>
<dbReference type="STRING" id="185761.SAMN05660282_01168"/>
<dbReference type="Pfam" id="PF07532">
    <property type="entry name" value="Big_4"/>
    <property type="match status" value="1"/>
</dbReference>
<dbReference type="EMBL" id="FOPJ01000005">
    <property type="protein sequence ID" value="SFG52997.1"/>
    <property type="molecule type" value="Genomic_DNA"/>
</dbReference>
<reference evidence="3 4" key="1">
    <citation type="submission" date="2016-10" db="EMBL/GenBank/DDBJ databases">
        <authorList>
            <person name="de Groot N.N."/>
        </authorList>
    </citation>
    <scope>NUCLEOTIDE SEQUENCE [LARGE SCALE GENOMIC DNA]</scope>
    <source>
        <strain>J11</strain>
        <strain evidence="4">PG 39</strain>
    </source>
</reference>
<dbReference type="Proteomes" id="UP000199065">
    <property type="component" value="Unassembled WGS sequence"/>
</dbReference>
<feature type="region of interest" description="Disordered" evidence="1">
    <location>
        <begin position="1"/>
        <end position="27"/>
    </location>
</feature>